<feature type="domain" description="O-GlcNAc transferase C-terminal" evidence="10">
    <location>
        <begin position="260"/>
        <end position="409"/>
    </location>
</feature>
<dbReference type="SUPFAM" id="SSF53756">
    <property type="entry name" value="UDP-Glycosyltransferase/glycogen phosphorylase"/>
    <property type="match status" value="1"/>
</dbReference>
<evidence type="ECO:0000256" key="9">
    <source>
        <dbReference type="SAM" id="MobiDB-lite"/>
    </source>
</evidence>
<dbReference type="PROSITE" id="PS50293">
    <property type="entry name" value="TPR_REGION"/>
    <property type="match status" value="1"/>
</dbReference>
<feature type="repeat" description="TPR" evidence="8">
    <location>
        <begin position="175"/>
        <end position="208"/>
    </location>
</feature>
<keyword evidence="4" id="KW-0328">Glycosyltransferase</keyword>
<dbReference type="PANTHER" id="PTHR44835">
    <property type="entry name" value="UDP-N-ACETYLGLUCOSAMINE--PEPTIDE N-ACETYLGLUCOSAMINYLTRANSFERASE SPINDLY-RELATED"/>
    <property type="match status" value="1"/>
</dbReference>
<proteinExistence type="inferred from homology"/>
<dbReference type="Pfam" id="PF13844">
    <property type="entry name" value="Glyco_transf_41"/>
    <property type="match status" value="2"/>
</dbReference>
<dbReference type="Pfam" id="PF13414">
    <property type="entry name" value="TPR_11"/>
    <property type="match status" value="1"/>
</dbReference>
<comment type="pathway">
    <text evidence="1">Protein modification; protein glycosylation.</text>
</comment>
<evidence type="ECO:0000313" key="12">
    <source>
        <dbReference type="Proteomes" id="UP000054770"/>
    </source>
</evidence>
<keyword evidence="6" id="KW-0677">Repeat</keyword>
<evidence type="ECO:0000256" key="8">
    <source>
        <dbReference type="PROSITE-ProRule" id="PRU00339"/>
    </source>
</evidence>
<sequence>MIGSHPEYSARPRAADIDMPHQPGSPQSHAVALVAHAHGCDDTIRIALSHHVAGRLTEAELMYKQILAVTPGHADALHLLGLVAHHSGNFDNAVDFIMAALERSPQALYYFNLGNVMTAHNRHAAAAECFRQAVVLQPDYVDAYNNLGNALRSLKEFHEALDVFCTVIDKQPDHAQAYNNLANVLLELDEIDAAIEAYRNAIALAPDLPEPRSNLLFALNYADSTSPQAYLAEAMAYGELVTRLAKPWSSWLVDEPADHRRPLRIGIVSGDLKMHPVGYFLENVVRHADPQRIELIAYVTRNMLEDELTQRIKPLFHAWHSIAGVADRDAASRIRNDRIDVLVDASGHTRYNRLPLFAWKPAPVQVSWPGYFASTGVRAIDYVLGDDIVLSEEEAAHFVEGAWRLPDSYLCFTPPADDVAPGAPPSADGQPVTFGYFGKLTKITDHVVAVWSEVLRALPSARLLLKSAQLDVESVRARIAERFRAHGIGLDRLILEGRSARAAYLATYRRVDVMLSPFPYPGGTTTAESVWMGVPVVCRRGDRFLSRIGESILGPLDLLEWVADDDASYVAQAVALATDTARLVALRGGLRDRLLASPLCDARQFARNLEDAFAAMCGRRAQDAASGR</sequence>
<comment type="caution">
    <text evidence="11">The sequence shown here is derived from an EMBL/GenBank/DDBJ whole genome shotgun (WGS) entry which is preliminary data.</text>
</comment>
<name>A0A158IA77_9BURK</name>
<keyword evidence="5" id="KW-0808">Transferase</keyword>
<feature type="domain" description="O-GlcNAc transferase C-terminal" evidence="10">
    <location>
        <begin position="432"/>
        <end position="609"/>
    </location>
</feature>
<dbReference type="InterPro" id="IPR011990">
    <property type="entry name" value="TPR-like_helical_dom_sf"/>
</dbReference>
<evidence type="ECO:0000256" key="7">
    <source>
        <dbReference type="ARBA" id="ARBA00022803"/>
    </source>
</evidence>
<evidence type="ECO:0000313" key="11">
    <source>
        <dbReference type="EMBL" id="SAL53283.1"/>
    </source>
</evidence>
<dbReference type="Gene3D" id="3.40.50.11380">
    <property type="match status" value="1"/>
</dbReference>
<feature type="compositionally biased region" description="Basic and acidic residues" evidence="9">
    <location>
        <begin position="8"/>
        <end position="19"/>
    </location>
</feature>
<dbReference type="AlphaFoldDB" id="A0A158IA77"/>
<dbReference type="SUPFAM" id="SSF48452">
    <property type="entry name" value="TPR-like"/>
    <property type="match status" value="1"/>
</dbReference>
<dbReference type="RefSeq" id="WP_235028306.1">
    <property type="nucleotide sequence ID" value="NZ_FCON02000022.1"/>
</dbReference>
<dbReference type="EC" id="2.4.1.255" evidence="3"/>
<feature type="repeat" description="TPR" evidence="8">
    <location>
        <begin position="141"/>
        <end position="174"/>
    </location>
</feature>
<evidence type="ECO:0000256" key="3">
    <source>
        <dbReference type="ARBA" id="ARBA00011970"/>
    </source>
</evidence>
<feature type="region of interest" description="Disordered" evidence="9">
    <location>
        <begin position="1"/>
        <end position="27"/>
    </location>
</feature>
<feature type="repeat" description="TPR" evidence="8">
    <location>
        <begin position="107"/>
        <end position="140"/>
    </location>
</feature>
<dbReference type="Gene3D" id="1.25.40.10">
    <property type="entry name" value="Tetratricopeptide repeat domain"/>
    <property type="match status" value="3"/>
</dbReference>
<dbReference type="InterPro" id="IPR019734">
    <property type="entry name" value="TPR_rpt"/>
</dbReference>
<dbReference type="Gene3D" id="3.40.50.2000">
    <property type="entry name" value="Glycogen Phosphorylase B"/>
    <property type="match status" value="1"/>
</dbReference>
<organism evidence="11 12">
    <name type="scientific">Caballeronia choica</name>
    <dbReference type="NCBI Taxonomy" id="326476"/>
    <lineage>
        <taxon>Bacteria</taxon>
        <taxon>Pseudomonadati</taxon>
        <taxon>Pseudomonadota</taxon>
        <taxon>Betaproteobacteria</taxon>
        <taxon>Burkholderiales</taxon>
        <taxon>Burkholderiaceae</taxon>
        <taxon>Caballeronia</taxon>
    </lineage>
</organism>
<reference evidence="11" key="1">
    <citation type="submission" date="2016-01" db="EMBL/GenBank/DDBJ databases">
        <authorList>
            <person name="Peeters C."/>
        </authorList>
    </citation>
    <scope>NUCLEOTIDE SEQUENCE [LARGE SCALE GENOMIC DNA]</scope>
    <source>
        <strain evidence="11">LMG 22940</strain>
    </source>
</reference>
<evidence type="ECO:0000256" key="1">
    <source>
        <dbReference type="ARBA" id="ARBA00004922"/>
    </source>
</evidence>
<dbReference type="PROSITE" id="PS50005">
    <property type="entry name" value="TPR"/>
    <property type="match status" value="3"/>
</dbReference>
<dbReference type="Pfam" id="PF00515">
    <property type="entry name" value="TPR_1"/>
    <property type="match status" value="1"/>
</dbReference>
<dbReference type="PANTHER" id="PTHR44835:SF1">
    <property type="entry name" value="PROTEIN O-GLCNAC TRANSFERASE"/>
    <property type="match status" value="1"/>
</dbReference>
<evidence type="ECO:0000256" key="5">
    <source>
        <dbReference type="ARBA" id="ARBA00022679"/>
    </source>
</evidence>
<dbReference type="InterPro" id="IPR029489">
    <property type="entry name" value="OGT/SEC/SPY_C"/>
</dbReference>
<dbReference type="EMBL" id="FCON02000022">
    <property type="protein sequence ID" value="SAL53283.1"/>
    <property type="molecule type" value="Genomic_DNA"/>
</dbReference>
<accession>A0A158IA77</accession>
<evidence type="ECO:0000256" key="2">
    <source>
        <dbReference type="ARBA" id="ARBA00005386"/>
    </source>
</evidence>
<comment type="similarity">
    <text evidence="2">Belongs to the glycosyltransferase 41 family. O-GlcNAc transferase subfamily.</text>
</comment>
<protein>
    <recommendedName>
        <fullName evidence="3">protein O-GlcNAc transferase</fullName>
        <ecNumber evidence="3">2.4.1.255</ecNumber>
    </recommendedName>
</protein>
<dbReference type="InterPro" id="IPR051939">
    <property type="entry name" value="Glycosyltr_41/O-GlcNAc_trsf"/>
</dbReference>
<evidence type="ECO:0000256" key="4">
    <source>
        <dbReference type="ARBA" id="ARBA00022676"/>
    </source>
</evidence>
<dbReference type="Pfam" id="PF13432">
    <property type="entry name" value="TPR_16"/>
    <property type="match status" value="1"/>
</dbReference>
<dbReference type="SMART" id="SM00028">
    <property type="entry name" value="TPR"/>
    <property type="match status" value="5"/>
</dbReference>
<keyword evidence="12" id="KW-1185">Reference proteome</keyword>
<keyword evidence="7 8" id="KW-0802">TPR repeat</keyword>
<evidence type="ECO:0000259" key="10">
    <source>
        <dbReference type="Pfam" id="PF13844"/>
    </source>
</evidence>
<dbReference type="GO" id="GO:0097363">
    <property type="term" value="F:protein O-acetylglucosaminyltransferase activity"/>
    <property type="evidence" value="ECO:0007669"/>
    <property type="project" value="UniProtKB-EC"/>
</dbReference>
<evidence type="ECO:0000256" key="6">
    <source>
        <dbReference type="ARBA" id="ARBA00022737"/>
    </source>
</evidence>
<gene>
    <name evidence="11" type="ORF">AWB68_02581</name>
</gene>
<dbReference type="Proteomes" id="UP000054770">
    <property type="component" value="Unassembled WGS sequence"/>
</dbReference>